<keyword evidence="3" id="KW-1185">Reference proteome</keyword>
<evidence type="ECO:0000259" key="1">
    <source>
        <dbReference type="Pfam" id="PF13006"/>
    </source>
</evidence>
<feature type="domain" description="Transposase IS4 N-terminal" evidence="1">
    <location>
        <begin position="20"/>
        <end position="79"/>
    </location>
</feature>
<gene>
    <name evidence="2" type="ORF">GCM10022279_24510</name>
</gene>
<dbReference type="Proteomes" id="UP001501627">
    <property type="component" value="Unassembled WGS sequence"/>
</dbReference>
<reference evidence="3" key="1">
    <citation type="journal article" date="2019" name="Int. J. Syst. Evol. Microbiol.">
        <title>The Global Catalogue of Microorganisms (GCM) 10K type strain sequencing project: providing services to taxonomists for standard genome sequencing and annotation.</title>
        <authorList>
            <consortium name="The Broad Institute Genomics Platform"/>
            <consortium name="The Broad Institute Genome Sequencing Center for Infectious Disease"/>
            <person name="Wu L."/>
            <person name="Ma J."/>
        </authorList>
    </citation>
    <scope>NUCLEOTIDE SEQUENCE [LARGE SCALE GENOMIC DNA]</scope>
    <source>
        <strain evidence="3">JCM 17561</strain>
    </source>
</reference>
<proteinExistence type="predicted"/>
<dbReference type="EMBL" id="BAABBP010000023">
    <property type="protein sequence ID" value="GAA3999903.1"/>
    <property type="molecule type" value="Genomic_DNA"/>
</dbReference>
<sequence length="93" mass="10282">MSLLQITLNETLEALPANGIAELSALLDPAWIEQALEATGKASVRRRKLPAEHAVWLVIGLALFRHMPLWQVVQEMALTRACPNFCVNGSDFN</sequence>
<name>A0ABP7RN80_9BURK</name>
<protein>
    <recommendedName>
        <fullName evidence="1">Transposase IS4 N-terminal domain-containing protein</fullName>
    </recommendedName>
</protein>
<dbReference type="RefSeq" id="WP_425549920.1">
    <property type="nucleotide sequence ID" value="NZ_BAABBP010000023.1"/>
</dbReference>
<dbReference type="Pfam" id="PF13006">
    <property type="entry name" value="Nterm_IS4"/>
    <property type="match status" value="1"/>
</dbReference>
<accession>A0ABP7RN80</accession>
<comment type="caution">
    <text evidence="2">The sequence shown here is derived from an EMBL/GenBank/DDBJ whole genome shotgun (WGS) entry which is preliminary data.</text>
</comment>
<evidence type="ECO:0000313" key="3">
    <source>
        <dbReference type="Proteomes" id="UP001501627"/>
    </source>
</evidence>
<organism evidence="2 3">
    <name type="scientific">Comamonas faecalis</name>
    <dbReference type="NCBI Taxonomy" id="1387849"/>
    <lineage>
        <taxon>Bacteria</taxon>
        <taxon>Pseudomonadati</taxon>
        <taxon>Pseudomonadota</taxon>
        <taxon>Betaproteobacteria</taxon>
        <taxon>Burkholderiales</taxon>
        <taxon>Comamonadaceae</taxon>
        <taxon>Comamonas</taxon>
    </lineage>
</organism>
<dbReference type="InterPro" id="IPR024473">
    <property type="entry name" value="Transposases_IS4_N"/>
</dbReference>
<evidence type="ECO:0000313" key="2">
    <source>
        <dbReference type="EMBL" id="GAA3999903.1"/>
    </source>
</evidence>